<name>A0AAF0YQP1_9CORY</name>
<feature type="compositionally biased region" description="Low complexity" evidence="1">
    <location>
        <begin position="51"/>
        <end position="60"/>
    </location>
</feature>
<organism evidence="2 3">
    <name type="scientific">Corynebacterium pyruviciproducens</name>
    <dbReference type="NCBI Taxonomy" id="598660"/>
    <lineage>
        <taxon>Bacteria</taxon>
        <taxon>Bacillati</taxon>
        <taxon>Actinomycetota</taxon>
        <taxon>Actinomycetes</taxon>
        <taxon>Mycobacteriales</taxon>
        <taxon>Corynebacteriaceae</taxon>
        <taxon>Corynebacterium</taxon>
    </lineage>
</organism>
<proteinExistence type="predicted"/>
<evidence type="ECO:0000313" key="3">
    <source>
        <dbReference type="Proteomes" id="UP000234560"/>
    </source>
</evidence>
<reference evidence="2" key="2">
    <citation type="submission" date="2023-10" db="EMBL/GenBank/DDBJ databases">
        <authorList>
            <person name="Choi B."/>
        </authorList>
    </citation>
    <scope>NUCLEOTIDE SEQUENCE</scope>
    <source>
        <strain evidence="2">UMB0763</strain>
    </source>
</reference>
<protein>
    <submittedName>
        <fullName evidence="2">Uncharacterized protein</fullName>
    </submittedName>
</protein>
<gene>
    <name evidence="2" type="ORF">CYJ47_09985</name>
</gene>
<dbReference type="RefSeq" id="WP_016458912.1">
    <property type="nucleotide sequence ID" value="NZ_CAMIHY010000129.1"/>
</dbReference>
<evidence type="ECO:0000256" key="1">
    <source>
        <dbReference type="SAM" id="MobiDB-lite"/>
    </source>
</evidence>
<dbReference type="Proteomes" id="UP000234560">
    <property type="component" value="Chromosome"/>
</dbReference>
<evidence type="ECO:0000313" key="2">
    <source>
        <dbReference type="EMBL" id="WOT01589.1"/>
    </source>
</evidence>
<feature type="region of interest" description="Disordered" evidence="1">
    <location>
        <begin position="32"/>
        <end position="72"/>
    </location>
</feature>
<accession>A0AAF0YQP1</accession>
<dbReference type="KEGG" id="cpyr:CYJ47_09985"/>
<dbReference type="EMBL" id="CP136958">
    <property type="protein sequence ID" value="WOT01589.1"/>
    <property type="molecule type" value="Genomic_DNA"/>
</dbReference>
<dbReference type="AlphaFoldDB" id="A0AAF0YQP1"/>
<reference evidence="2" key="1">
    <citation type="submission" date="2017-12" db="EMBL/GenBank/DDBJ databases">
        <authorList>
            <person name="Thomas-White K."/>
            <person name="Wolfe A.J."/>
        </authorList>
    </citation>
    <scope>NUCLEOTIDE SEQUENCE</scope>
    <source>
        <strain evidence="2">UMB0763</strain>
    </source>
</reference>
<sequence>MTSPYAEIKENYHQQVTASLATFDQAVQRASRELQAASERRRANSKRVVGRQPARPAATSPRRRGPVRSVLT</sequence>